<sequence length="41" mass="4568">MSLCLKKRTRLSHSTAPTALNQVEQLQTIQTNEGVIQALMN</sequence>
<dbReference type="AlphaFoldDB" id="A0A0E9UNV1"/>
<accession>A0A0E9UNV1</accession>
<protein>
    <submittedName>
        <fullName evidence="1">Uncharacterized protein</fullName>
    </submittedName>
</protein>
<dbReference type="EMBL" id="GBXM01041141">
    <property type="protein sequence ID" value="JAH67436.1"/>
    <property type="molecule type" value="Transcribed_RNA"/>
</dbReference>
<reference evidence="1" key="2">
    <citation type="journal article" date="2015" name="Fish Shellfish Immunol.">
        <title>Early steps in the European eel (Anguilla anguilla)-Vibrio vulnificus interaction in the gills: Role of the RtxA13 toxin.</title>
        <authorList>
            <person name="Callol A."/>
            <person name="Pajuelo D."/>
            <person name="Ebbesson L."/>
            <person name="Teles M."/>
            <person name="MacKenzie S."/>
            <person name="Amaro C."/>
        </authorList>
    </citation>
    <scope>NUCLEOTIDE SEQUENCE</scope>
</reference>
<proteinExistence type="predicted"/>
<evidence type="ECO:0000313" key="1">
    <source>
        <dbReference type="EMBL" id="JAH67436.1"/>
    </source>
</evidence>
<organism evidence="1">
    <name type="scientific">Anguilla anguilla</name>
    <name type="common">European freshwater eel</name>
    <name type="synonym">Muraena anguilla</name>
    <dbReference type="NCBI Taxonomy" id="7936"/>
    <lineage>
        <taxon>Eukaryota</taxon>
        <taxon>Metazoa</taxon>
        <taxon>Chordata</taxon>
        <taxon>Craniata</taxon>
        <taxon>Vertebrata</taxon>
        <taxon>Euteleostomi</taxon>
        <taxon>Actinopterygii</taxon>
        <taxon>Neopterygii</taxon>
        <taxon>Teleostei</taxon>
        <taxon>Anguilliformes</taxon>
        <taxon>Anguillidae</taxon>
        <taxon>Anguilla</taxon>
    </lineage>
</organism>
<name>A0A0E9UNV1_ANGAN</name>
<reference evidence="1" key="1">
    <citation type="submission" date="2014-11" db="EMBL/GenBank/DDBJ databases">
        <authorList>
            <person name="Amaro Gonzalez C."/>
        </authorList>
    </citation>
    <scope>NUCLEOTIDE SEQUENCE</scope>
</reference>